<dbReference type="Pfam" id="PF00400">
    <property type="entry name" value="WD40"/>
    <property type="match status" value="3"/>
</dbReference>
<evidence type="ECO:0000313" key="8">
    <source>
        <dbReference type="EMBL" id="KIL68273.1"/>
    </source>
</evidence>
<dbReference type="Proteomes" id="UP000054549">
    <property type="component" value="Unassembled WGS sequence"/>
</dbReference>
<dbReference type="PANTHER" id="PTHR22852:SF0">
    <property type="entry name" value="DENTICLELESS PROTEIN HOMOLOG"/>
    <property type="match status" value="1"/>
</dbReference>
<feature type="repeat" description="WD" evidence="6">
    <location>
        <begin position="255"/>
        <end position="290"/>
    </location>
</feature>
<evidence type="ECO:0000256" key="5">
    <source>
        <dbReference type="ARBA" id="ARBA00038344"/>
    </source>
</evidence>
<organism evidence="8 9">
    <name type="scientific">Amanita muscaria (strain Koide BX008)</name>
    <dbReference type="NCBI Taxonomy" id="946122"/>
    <lineage>
        <taxon>Eukaryota</taxon>
        <taxon>Fungi</taxon>
        <taxon>Dikarya</taxon>
        <taxon>Basidiomycota</taxon>
        <taxon>Agaricomycotina</taxon>
        <taxon>Agaricomycetes</taxon>
        <taxon>Agaricomycetidae</taxon>
        <taxon>Agaricales</taxon>
        <taxon>Pluteineae</taxon>
        <taxon>Amanitaceae</taxon>
        <taxon>Amanita</taxon>
    </lineage>
</organism>
<dbReference type="PROSITE" id="PS50294">
    <property type="entry name" value="WD_REPEATS_REGION"/>
    <property type="match status" value="1"/>
</dbReference>
<dbReference type="GO" id="GO:0030674">
    <property type="term" value="F:protein-macromolecule adaptor activity"/>
    <property type="evidence" value="ECO:0007669"/>
    <property type="project" value="TreeGrafter"/>
</dbReference>
<dbReference type="PROSITE" id="PS50082">
    <property type="entry name" value="WD_REPEATS_2"/>
    <property type="match status" value="2"/>
</dbReference>
<dbReference type="GO" id="GO:0043161">
    <property type="term" value="P:proteasome-mediated ubiquitin-dependent protein catabolic process"/>
    <property type="evidence" value="ECO:0007669"/>
    <property type="project" value="TreeGrafter"/>
</dbReference>
<dbReference type="InterPro" id="IPR015943">
    <property type="entry name" value="WD40/YVTN_repeat-like_dom_sf"/>
</dbReference>
<protein>
    <submittedName>
        <fullName evidence="8">Uncharacterized protein</fullName>
    </submittedName>
</protein>
<dbReference type="AlphaFoldDB" id="A0A0C2XH50"/>
<evidence type="ECO:0000313" key="9">
    <source>
        <dbReference type="Proteomes" id="UP000054549"/>
    </source>
</evidence>
<evidence type="ECO:0000256" key="7">
    <source>
        <dbReference type="SAM" id="MobiDB-lite"/>
    </source>
</evidence>
<dbReference type="STRING" id="946122.A0A0C2XH50"/>
<reference evidence="8 9" key="1">
    <citation type="submission" date="2014-04" db="EMBL/GenBank/DDBJ databases">
        <title>Evolutionary Origins and Diversification of the Mycorrhizal Mutualists.</title>
        <authorList>
            <consortium name="DOE Joint Genome Institute"/>
            <consortium name="Mycorrhizal Genomics Consortium"/>
            <person name="Kohler A."/>
            <person name="Kuo A."/>
            <person name="Nagy L.G."/>
            <person name="Floudas D."/>
            <person name="Copeland A."/>
            <person name="Barry K.W."/>
            <person name="Cichocki N."/>
            <person name="Veneault-Fourrey C."/>
            <person name="LaButti K."/>
            <person name="Lindquist E.A."/>
            <person name="Lipzen A."/>
            <person name="Lundell T."/>
            <person name="Morin E."/>
            <person name="Murat C."/>
            <person name="Riley R."/>
            <person name="Ohm R."/>
            <person name="Sun H."/>
            <person name="Tunlid A."/>
            <person name="Henrissat B."/>
            <person name="Grigoriev I.V."/>
            <person name="Hibbett D.S."/>
            <person name="Martin F."/>
        </authorList>
    </citation>
    <scope>NUCLEOTIDE SEQUENCE [LARGE SCALE GENOMIC DNA]</scope>
    <source>
        <strain evidence="8 9">Koide BX008</strain>
    </source>
</reference>
<dbReference type="HOGENOM" id="CLU_038595_0_0_1"/>
<dbReference type="InterPro" id="IPR001680">
    <property type="entry name" value="WD40_rpt"/>
</dbReference>
<feature type="repeat" description="WD" evidence="6">
    <location>
        <begin position="504"/>
        <end position="533"/>
    </location>
</feature>
<dbReference type="GO" id="GO:0005634">
    <property type="term" value="C:nucleus"/>
    <property type="evidence" value="ECO:0007669"/>
    <property type="project" value="TreeGrafter"/>
</dbReference>
<dbReference type="SMART" id="SM00320">
    <property type="entry name" value="WD40"/>
    <property type="match status" value="6"/>
</dbReference>
<dbReference type="Gene3D" id="2.130.10.10">
    <property type="entry name" value="YVTN repeat-like/Quinoprotein amine dehydrogenase"/>
    <property type="match status" value="2"/>
</dbReference>
<evidence type="ECO:0000256" key="6">
    <source>
        <dbReference type="PROSITE-ProRule" id="PRU00221"/>
    </source>
</evidence>
<evidence type="ECO:0000256" key="2">
    <source>
        <dbReference type="ARBA" id="ARBA00022574"/>
    </source>
</evidence>
<dbReference type="PROSITE" id="PS00678">
    <property type="entry name" value="WD_REPEATS_1"/>
    <property type="match status" value="1"/>
</dbReference>
<feature type="compositionally biased region" description="Acidic residues" evidence="7">
    <location>
        <begin position="87"/>
        <end position="97"/>
    </location>
</feature>
<feature type="region of interest" description="Disordered" evidence="7">
    <location>
        <begin position="73"/>
        <end position="100"/>
    </location>
</feature>
<name>A0A0C2XH50_AMAMK</name>
<dbReference type="SUPFAM" id="SSF50978">
    <property type="entry name" value="WD40 repeat-like"/>
    <property type="match status" value="1"/>
</dbReference>
<dbReference type="FunCoup" id="A0A0C2XH50">
    <property type="interactions" value="215"/>
</dbReference>
<sequence>MDEPLRYVLDDCTNTDVPETPTHRHHGKRVASCLPTPPATRKRVDRGTKRRTCTDKNASAKKRVKLVKGKIEDDPFLDSDSSSGDSSEYESTSEDEGGMSALEAQRSARAREVNARFLRMRACVNPLEAFKCLSVSKRLILASFVSSHKSDVFKCQSLNGHTYLTPPYACAYTHDAKMGGRPLLAVATEQGAVHILDTTKRKDWDVEPPRTTFHLHENGIFDVKWNISDTLLATSSADHSTRITCAETQKTTHILRGHTSTVKCIAWDPAHHNLLATGGRDGSICLWDLRVCNRGEMNDEGDAQITRDPVTLIKGAHEAAHINGGRLNTRKGKKNPLPKTVTSLLYPETVPYSLVSGGAFDGILRCWDLRQPTSKRAKTTKVKVPTCLYSTVQDPTTRSGSRARGIVSLAAGHGPTAGMIFGLVADSQVYTYTLPRLDAQENVVYGHDHLQSSSFYASLSVSPCGQWLASGGGTGVKGSAFLFDVADAARPWREQKDRLRGVELRGQEGEVGAVDWTENGVATCADDGTVRIWRPDLEVHQGCVADAEESRWEWAWAK</sequence>
<comment type="pathway">
    <text evidence="1">Protein modification; protein ubiquitination.</text>
</comment>
<keyword evidence="2 6" id="KW-0853">WD repeat</keyword>
<evidence type="ECO:0000256" key="3">
    <source>
        <dbReference type="ARBA" id="ARBA00022737"/>
    </source>
</evidence>
<evidence type="ECO:0000256" key="1">
    <source>
        <dbReference type="ARBA" id="ARBA00004906"/>
    </source>
</evidence>
<comment type="similarity">
    <text evidence="5">Belongs to the WD repeat cdt2 family.</text>
</comment>
<keyword evidence="9" id="KW-1185">Reference proteome</keyword>
<evidence type="ECO:0000256" key="4">
    <source>
        <dbReference type="ARBA" id="ARBA00022786"/>
    </source>
</evidence>
<proteinExistence type="inferred from homology"/>
<feature type="region of interest" description="Disordered" evidence="7">
    <location>
        <begin position="1"/>
        <end position="60"/>
    </location>
</feature>
<dbReference type="EMBL" id="KN818229">
    <property type="protein sequence ID" value="KIL68273.1"/>
    <property type="molecule type" value="Genomic_DNA"/>
</dbReference>
<dbReference type="InParanoid" id="A0A0C2XH50"/>
<gene>
    <name evidence="8" type="ORF">M378DRAFT_944504</name>
</gene>
<dbReference type="InterPro" id="IPR051865">
    <property type="entry name" value="WD-repeat_CDT2_adapter"/>
</dbReference>
<accession>A0A0C2XH50</accession>
<dbReference type="InterPro" id="IPR036322">
    <property type="entry name" value="WD40_repeat_dom_sf"/>
</dbReference>
<keyword evidence="4" id="KW-0833">Ubl conjugation pathway</keyword>
<keyword evidence="3" id="KW-0677">Repeat</keyword>
<dbReference type="OrthoDB" id="2096344at2759"/>
<feature type="compositionally biased region" description="Basic residues" evidence="7">
    <location>
        <begin position="40"/>
        <end position="51"/>
    </location>
</feature>
<dbReference type="InterPro" id="IPR019775">
    <property type="entry name" value="WD40_repeat_CS"/>
</dbReference>
<dbReference type="PANTHER" id="PTHR22852">
    <property type="entry name" value="LETHAL 2 DENTICLELESS PROTEIN RETINOIC ACID-REGULATED NUCLEAR MATRIX-ASSOCIATED PROTEIN"/>
    <property type="match status" value="1"/>
</dbReference>